<comment type="caution">
    <text evidence="2">The sequence shown here is derived from an EMBL/GenBank/DDBJ whole genome shotgun (WGS) entry which is preliminary data.</text>
</comment>
<reference evidence="2 3" key="1">
    <citation type="submission" date="2019-03" db="EMBL/GenBank/DDBJ databases">
        <title>First draft genome of Liparis tanakae, snailfish: a comprehensive survey of snailfish specific genes.</title>
        <authorList>
            <person name="Kim W."/>
            <person name="Song I."/>
            <person name="Jeong J.-H."/>
            <person name="Kim D."/>
            <person name="Kim S."/>
            <person name="Ryu S."/>
            <person name="Song J.Y."/>
            <person name="Lee S.K."/>
        </authorList>
    </citation>
    <scope>NUCLEOTIDE SEQUENCE [LARGE SCALE GENOMIC DNA]</scope>
    <source>
        <tissue evidence="2">Muscle</tissue>
    </source>
</reference>
<feature type="region of interest" description="Disordered" evidence="1">
    <location>
        <begin position="76"/>
        <end position="102"/>
    </location>
</feature>
<dbReference type="AlphaFoldDB" id="A0A4Z2EYI1"/>
<dbReference type="Proteomes" id="UP000314294">
    <property type="component" value="Unassembled WGS sequence"/>
</dbReference>
<keyword evidence="3" id="KW-1185">Reference proteome</keyword>
<feature type="compositionally biased region" description="Basic and acidic residues" evidence="1">
    <location>
        <begin position="79"/>
        <end position="88"/>
    </location>
</feature>
<feature type="compositionally biased region" description="Polar residues" evidence="1">
    <location>
        <begin position="89"/>
        <end position="102"/>
    </location>
</feature>
<name>A0A4Z2EYI1_9TELE</name>
<evidence type="ECO:0000313" key="2">
    <source>
        <dbReference type="EMBL" id="TNN33945.1"/>
    </source>
</evidence>
<protein>
    <submittedName>
        <fullName evidence="2">Uncharacterized protein</fullName>
    </submittedName>
</protein>
<gene>
    <name evidence="2" type="ORF">EYF80_055889</name>
</gene>
<evidence type="ECO:0000256" key="1">
    <source>
        <dbReference type="SAM" id="MobiDB-lite"/>
    </source>
</evidence>
<sequence length="102" mass="11471">MDTCCTLRQQHIQRGSDVHKVQSGDVDDWDSLEVRPGHPGVQNVLYLNDEEEEDGEEIEQGQEGRNVTKFGAEVGTDGFKAEKSESKTNRSVKLSSHVSWRL</sequence>
<organism evidence="2 3">
    <name type="scientific">Liparis tanakae</name>
    <name type="common">Tanaka's snailfish</name>
    <dbReference type="NCBI Taxonomy" id="230148"/>
    <lineage>
        <taxon>Eukaryota</taxon>
        <taxon>Metazoa</taxon>
        <taxon>Chordata</taxon>
        <taxon>Craniata</taxon>
        <taxon>Vertebrata</taxon>
        <taxon>Euteleostomi</taxon>
        <taxon>Actinopterygii</taxon>
        <taxon>Neopterygii</taxon>
        <taxon>Teleostei</taxon>
        <taxon>Neoteleostei</taxon>
        <taxon>Acanthomorphata</taxon>
        <taxon>Eupercaria</taxon>
        <taxon>Perciformes</taxon>
        <taxon>Cottioidei</taxon>
        <taxon>Cottales</taxon>
        <taxon>Liparidae</taxon>
        <taxon>Liparis</taxon>
    </lineage>
</organism>
<evidence type="ECO:0000313" key="3">
    <source>
        <dbReference type="Proteomes" id="UP000314294"/>
    </source>
</evidence>
<proteinExistence type="predicted"/>
<dbReference type="EMBL" id="SRLO01002080">
    <property type="protein sequence ID" value="TNN33945.1"/>
    <property type="molecule type" value="Genomic_DNA"/>
</dbReference>
<accession>A0A4Z2EYI1</accession>